<dbReference type="CDD" id="cd19757">
    <property type="entry name" value="Bbox1"/>
    <property type="match status" value="1"/>
</dbReference>
<keyword evidence="4" id="KW-1185">Reference proteome</keyword>
<name>A0A0C9WST4_9AGAR</name>
<sequence>MTKRPNSPNFTAPPPKRSRKPAGFRVARRPPTNSQTPSANSSLFVTVSQPDERRVTLEANSRVISSASIQSQPPSISPEAEQCNDSTCNSGAEIGPPPEQEPVKPKRKRKTKNTDHLTEWLKFRHTFLDELLRHDGLGDFLGHTKCSDCQKAPGVIKCKDCSSGQLLKCPECVVASHAMFPLHRVERWNGEFFDKDTLQNLGLCYQVGHPEGPCPCPLAGPKNFVVFNITGSHTITIKYCNCGEQPLSSWTQLLRKRWFPATLLRPQTVFTFNCLETFHEITLQGKTSLYDYYHMLLRRSDNANIYTSINRYSEIHCVFRMWRNLMAFKRAGRGHEPGGIQATSKGELTVECPACPHPGRNLPDGWEQAGLLSYLYILYLAIDGNFKLKGKERNINDVELMPGLGAYVTETDYKSHIANHVDQPEVNTCESRHDALVRAATRSTPGYAVSGVVVVICSRHCLVRRNGAGDLQLGEKYCNVDFIVLAALVGVMLLRIVITYDIACQWSKNFRKRMEEFPPQMQIPETTKVGVAIPGWHINGHGESCRENFNLSYMEGAARTVGEDVETIWSGTNPLAPSIREMGPAARHDTLNDHWNGWNFRKVVRFRISLLKRFNEAIEMSAKQSEIFSQLSATFSSETVNKWEALVANWNADSKAPNPYQEPKSQTTLQDVRLRLAREEASQAALGNLPRHNTSQLTFLIIGFELEDSQYLLHHEVAEKNSLKTSKMLADLQEKRTALLRRIQNWREVQLVYIPQVASLLSQTESPTKTGTNTAPPSENLPETIPLFMPSSLPHHIRTLPMLRDICQLERHLREHFTDDALADIRRQRRVIQGLWQFKKLNASGMGNKPNTRLITLYKRFDNKTKQFSQRYRTALQALRILNPDGSWSTRLKDLKDIDIRGPGKDLDDTCSSNSRYEPSWIWLVPRPTSESNNPEGGMREEEFNDHMRVEWAKARARVMRWKEELLLMQEEMRRVLEYHKWKAAWWRTQGALRTHNDASIRSGVLGYAHKQAVISLRLAAQCASYWLPRLKSKNITPSWAAEYADCDNLCPHIGQHDTGTEGDIDLDSDEEEEHSEMRDEEDFSDIDNNE</sequence>
<dbReference type="InterPro" id="IPR041457">
    <property type="entry name" value="CxC2_KDZ-assoc"/>
</dbReference>
<feature type="domain" description="CxC2-like cysteine cluster KDZ transposase-associated" evidence="2">
    <location>
        <begin position="198"/>
        <end position="303"/>
    </location>
</feature>
<feature type="region of interest" description="Disordered" evidence="1">
    <location>
        <begin position="1058"/>
        <end position="1091"/>
    </location>
</feature>
<feature type="compositionally biased region" description="Basic residues" evidence="1">
    <location>
        <begin position="16"/>
        <end position="28"/>
    </location>
</feature>
<dbReference type="InterPro" id="IPR040521">
    <property type="entry name" value="KDZ"/>
</dbReference>
<dbReference type="Pfam" id="PF18803">
    <property type="entry name" value="CxC2"/>
    <property type="match status" value="1"/>
</dbReference>
<feature type="region of interest" description="Disordered" evidence="1">
    <location>
        <begin position="1"/>
        <end position="52"/>
    </location>
</feature>
<gene>
    <name evidence="3" type="ORF">K443DRAFT_135547</name>
</gene>
<feature type="compositionally biased region" description="Polar residues" evidence="1">
    <location>
        <begin position="1"/>
        <end position="10"/>
    </location>
</feature>
<proteinExistence type="predicted"/>
<feature type="region of interest" description="Disordered" evidence="1">
    <location>
        <begin position="64"/>
        <end position="112"/>
    </location>
</feature>
<dbReference type="PANTHER" id="PTHR33104">
    <property type="entry name" value="SI:DKEY-29D5.2"/>
    <property type="match status" value="1"/>
</dbReference>
<evidence type="ECO:0000313" key="4">
    <source>
        <dbReference type="Proteomes" id="UP000054477"/>
    </source>
</evidence>
<organism evidence="3 4">
    <name type="scientific">Laccaria amethystina LaAM-08-1</name>
    <dbReference type="NCBI Taxonomy" id="1095629"/>
    <lineage>
        <taxon>Eukaryota</taxon>
        <taxon>Fungi</taxon>
        <taxon>Dikarya</taxon>
        <taxon>Basidiomycota</taxon>
        <taxon>Agaricomycotina</taxon>
        <taxon>Agaricomycetes</taxon>
        <taxon>Agaricomycetidae</taxon>
        <taxon>Agaricales</taxon>
        <taxon>Agaricineae</taxon>
        <taxon>Hydnangiaceae</taxon>
        <taxon>Laccaria</taxon>
    </lineage>
</organism>
<evidence type="ECO:0000256" key="1">
    <source>
        <dbReference type="SAM" id="MobiDB-lite"/>
    </source>
</evidence>
<feature type="compositionally biased region" description="Acidic residues" evidence="1">
    <location>
        <begin position="1061"/>
        <end position="1091"/>
    </location>
</feature>
<protein>
    <recommendedName>
        <fullName evidence="2">CxC2-like cysteine cluster KDZ transposase-associated domain-containing protein</fullName>
    </recommendedName>
</protein>
<reference evidence="3 4" key="1">
    <citation type="submission" date="2014-04" db="EMBL/GenBank/DDBJ databases">
        <authorList>
            <consortium name="DOE Joint Genome Institute"/>
            <person name="Kuo A."/>
            <person name="Kohler A."/>
            <person name="Nagy L.G."/>
            <person name="Floudas D."/>
            <person name="Copeland A."/>
            <person name="Barry K.W."/>
            <person name="Cichocki N."/>
            <person name="Veneault-Fourrey C."/>
            <person name="LaButti K."/>
            <person name="Lindquist E.A."/>
            <person name="Lipzen A."/>
            <person name="Lundell T."/>
            <person name="Morin E."/>
            <person name="Murat C."/>
            <person name="Sun H."/>
            <person name="Tunlid A."/>
            <person name="Henrissat B."/>
            <person name="Grigoriev I.V."/>
            <person name="Hibbett D.S."/>
            <person name="Martin F."/>
            <person name="Nordberg H.P."/>
            <person name="Cantor M.N."/>
            <person name="Hua S.X."/>
        </authorList>
    </citation>
    <scope>NUCLEOTIDE SEQUENCE [LARGE SCALE GENOMIC DNA]</scope>
    <source>
        <strain evidence="3 4">LaAM-08-1</strain>
    </source>
</reference>
<dbReference type="PANTHER" id="PTHR33104:SF2">
    <property type="entry name" value="CXC3 LIKE CYSTEINE CLUSTER DOMAIN-CONTAINING PROTEIN"/>
    <property type="match status" value="1"/>
</dbReference>
<evidence type="ECO:0000313" key="3">
    <source>
        <dbReference type="EMBL" id="KIJ91183.1"/>
    </source>
</evidence>
<dbReference type="HOGENOM" id="CLU_003703_13_0_1"/>
<dbReference type="OrthoDB" id="2804062at2759"/>
<dbReference type="AlphaFoldDB" id="A0A0C9WST4"/>
<feature type="compositionally biased region" description="Polar residues" evidence="1">
    <location>
        <begin position="31"/>
        <end position="49"/>
    </location>
</feature>
<feature type="compositionally biased region" description="Low complexity" evidence="1">
    <location>
        <begin position="64"/>
        <end position="81"/>
    </location>
</feature>
<dbReference type="EMBL" id="KN839043">
    <property type="protein sequence ID" value="KIJ91183.1"/>
    <property type="molecule type" value="Genomic_DNA"/>
</dbReference>
<accession>A0A0C9WST4</accession>
<evidence type="ECO:0000259" key="2">
    <source>
        <dbReference type="Pfam" id="PF18803"/>
    </source>
</evidence>
<reference evidence="4" key="2">
    <citation type="submission" date="2015-01" db="EMBL/GenBank/DDBJ databases">
        <title>Evolutionary Origins and Diversification of the Mycorrhizal Mutualists.</title>
        <authorList>
            <consortium name="DOE Joint Genome Institute"/>
            <consortium name="Mycorrhizal Genomics Consortium"/>
            <person name="Kohler A."/>
            <person name="Kuo A."/>
            <person name="Nagy L.G."/>
            <person name="Floudas D."/>
            <person name="Copeland A."/>
            <person name="Barry K.W."/>
            <person name="Cichocki N."/>
            <person name="Veneault-Fourrey C."/>
            <person name="LaButti K."/>
            <person name="Lindquist E.A."/>
            <person name="Lipzen A."/>
            <person name="Lundell T."/>
            <person name="Morin E."/>
            <person name="Murat C."/>
            <person name="Riley R."/>
            <person name="Ohm R."/>
            <person name="Sun H."/>
            <person name="Tunlid A."/>
            <person name="Henrissat B."/>
            <person name="Grigoriev I.V."/>
            <person name="Hibbett D.S."/>
            <person name="Martin F."/>
        </authorList>
    </citation>
    <scope>NUCLEOTIDE SEQUENCE [LARGE SCALE GENOMIC DNA]</scope>
    <source>
        <strain evidence="4">LaAM-08-1</strain>
    </source>
</reference>
<dbReference type="Pfam" id="PF18758">
    <property type="entry name" value="KDZ"/>
    <property type="match status" value="1"/>
</dbReference>
<dbReference type="Proteomes" id="UP000054477">
    <property type="component" value="Unassembled WGS sequence"/>
</dbReference>
<dbReference type="STRING" id="1095629.A0A0C9WST4"/>